<accession>A0A1Z4KN94</accession>
<dbReference type="EMBL" id="AP018216">
    <property type="protein sequence ID" value="BAY70428.1"/>
    <property type="molecule type" value="Genomic_DNA"/>
</dbReference>
<evidence type="ECO:0000313" key="3">
    <source>
        <dbReference type="EMBL" id="BAY70428.1"/>
    </source>
</evidence>
<dbReference type="AlphaFoldDB" id="A0A1Z4KN94"/>
<dbReference type="Pfam" id="PF07082">
    <property type="entry name" value="DUF1350"/>
    <property type="match status" value="1"/>
</dbReference>
<sequence length="352" mass="40598">MKAKLRFQPVSHSWVALHPKPKGVIQFIGGAFFGTFAPMLFYRYLLQYLFDNGYTIILLPFNFTFNHYVEAGFLIREEYEITPQLIRMAKLANYDYQVYLNDRKFSWIGHSIGCKYIALLEAFSALPQQPKELEELIRDIVTKTSNPSDQAKNERKIQSIVENLEVLMNDLQQQRAKATQLIKYYLGYEPDTYWDRMENPNIDKTFFKSIFIKGQTSILLAPVNTGTDSAVPKFLANIIDRLGWGVKPSPQETYALIQATNLFNLLGLIRFKSDNIAKSTGDWFINVFKKPPTDFQNYLVGGHLKPLGIQLGGYVVNFPDSPPMIESPQRRNSELEIYIDKLLQALEKERQL</sequence>
<dbReference type="PANTHER" id="PTHR34127">
    <property type="entry name" value="OS04G0405600 PROTEIN"/>
    <property type="match status" value="1"/>
</dbReference>
<evidence type="ECO:0000256" key="2">
    <source>
        <dbReference type="SAM" id="Phobius"/>
    </source>
</evidence>
<evidence type="ECO:0000313" key="4">
    <source>
        <dbReference type="Proteomes" id="UP000217507"/>
    </source>
</evidence>
<name>A0A1Z4KN94_ANAVA</name>
<dbReference type="InterPro" id="IPR010765">
    <property type="entry name" value="DUF1350"/>
</dbReference>
<evidence type="ECO:0008006" key="5">
    <source>
        <dbReference type="Google" id="ProtNLM"/>
    </source>
</evidence>
<dbReference type="Proteomes" id="UP000217507">
    <property type="component" value="Chromosome"/>
</dbReference>
<feature type="transmembrane region" description="Helical" evidence="2">
    <location>
        <begin position="23"/>
        <end position="42"/>
    </location>
</feature>
<proteinExistence type="predicted"/>
<evidence type="ECO:0000256" key="1">
    <source>
        <dbReference type="SAM" id="Coils"/>
    </source>
</evidence>
<reference evidence="3 4" key="1">
    <citation type="submission" date="2017-06" db="EMBL/GenBank/DDBJ databases">
        <title>Genome sequencing of cyanobaciteial culture collection at National Institute for Environmental Studies (NIES).</title>
        <authorList>
            <person name="Hirose Y."/>
            <person name="Shimura Y."/>
            <person name="Fujisawa T."/>
            <person name="Nakamura Y."/>
            <person name="Kawachi M."/>
        </authorList>
    </citation>
    <scope>NUCLEOTIDE SEQUENCE [LARGE SCALE GENOMIC DNA]</scope>
    <source>
        <strain evidence="3 4">NIES-23</strain>
    </source>
</reference>
<feature type="coiled-coil region" evidence="1">
    <location>
        <begin position="154"/>
        <end position="181"/>
    </location>
</feature>
<protein>
    <recommendedName>
        <fullName evidence="5">DUF1350 domain-containing protein</fullName>
    </recommendedName>
</protein>
<gene>
    <name evidence="3" type="ORF">NIES23_32320</name>
</gene>
<organism evidence="3 4">
    <name type="scientific">Trichormus variabilis NIES-23</name>
    <dbReference type="NCBI Taxonomy" id="1973479"/>
    <lineage>
        <taxon>Bacteria</taxon>
        <taxon>Bacillati</taxon>
        <taxon>Cyanobacteriota</taxon>
        <taxon>Cyanophyceae</taxon>
        <taxon>Nostocales</taxon>
        <taxon>Nostocaceae</taxon>
        <taxon>Trichormus</taxon>
    </lineage>
</organism>
<dbReference type="PANTHER" id="PTHR34127:SF1">
    <property type="entry name" value="OS04G0405600 PROTEIN"/>
    <property type="match status" value="1"/>
</dbReference>
<keyword evidence="2" id="KW-1133">Transmembrane helix</keyword>
<keyword evidence="1" id="KW-0175">Coiled coil</keyword>
<keyword evidence="2" id="KW-0812">Transmembrane</keyword>
<keyword evidence="2" id="KW-0472">Membrane</keyword>